<evidence type="ECO:0000256" key="5">
    <source>
        <dbReference type="ARBA" id="ARBA00023033"/>
    </source>
</evidence>
<accession>A0A3D8QVL0</accession>
<dbReference type="Pfam" id="PF01494">
    <property type="entry name" value="FAD_binding_3"/>
    <property type="match status" value="1"/>
</dbReference>
<dbReference type="InterPro" id="IPR002938">
    <property type="entry name" value="FAD-bd"/>
</dbReference>
<gene>
    <name evidence="7" type="ORF">DSM5745_09632</name>
</gene>
<dbReference type="RefSeq" id="XP_026599996.1">
    <property type="nucleotide sequence ID" value="XM_026751648.1"/>
</dbReference>
<dbReference type="GeneID" id="38120002"/>
<dbReference type="Gene3D" id="3.50.50.60">
    <property type="entry name" value="FAD/NAD(P)-binding domain"/>
    <property type="match status" value="1"/>
</dbReference>
<dbReference type="PANTHER" id="PTHR47178">
    <property type="entry name" value="MONOOXYGENASE, FAD-BINDING"/>
    <property type="match status" value="1"/>
</dbReference>
<keyword evidence="4" id="KW-0560">Oxidoreductase</keyword>
<keyword evidence="5" id="KW-0503">Monooxygenase</keyword>
<evidence type="ECO:0000256" key="4">
    <source>
        <dbReference type="ARBA" id="ARBA00023002"/>
    </source>
</evidence>
<dbReference type="SUPFAM" id="SSF51905">
    <property type="entry name" value="FAD/NAD(P)-binding domain"/>
    <property type="match status" value="1"/>
</dbReference>
<dbReference type="Proteomes" id="UP000256690">
    <property type="component" value="Unassembled WGS sequence"/>
</dbReference>
<dbReference type="InterPro" id="IPR036188">
    <property type="entry name" value="FAD/NAD-bd_sf"/>
</dbReference>
<organism evidence="7 8">
    <name type="scientific">Aspergillus mulundensis</name>
    <dbReference type="NCBI Taxonomy" id="1810919"/>
    <lineage>
        <taxon>Eukaryota</taxon>
        <taxon>Fungi</taxon>
        <taxon>Dikarya</taxon>
        <taxon>Ascomycota</taxon>
        <taxon>Pezizomycotina</taxon>
        <taxon>Eurotiomycetes</taxon>
        <taxon>Eurotiomycetidae</taxon>
        <taxon>Eurotiales</taxon>
        <taxon>Aspergillaceae</taxon>
        <taxon>Aspergillus</taxon>
        <taxon>Aspergillus subgen. Nidulantes</taxon>
    </lineage>
</organism>
<name>A0A3D8QVL0_9EURO</name>
<dbReference type="AlphaFoldDB" id="A0A3D8QVL0"/>
<keyword evidence="2" id="KW-0285">Flavoprotein</keyword>
<evidence type="ECO:0000256" key="3">
    <source>
        <dbReference type="ARBA" id="ARBA00022827"/>
    </source>
</evidence>
<keyword evidence="3" id="KW-0274">FAD</keyword>
<proteinExistence type="predicted"/>
<dbReference type="GO" id="GO:0004497">
    <property type="term" value="F:monooxygenase activity"/>
    <property type="evidence" value="ECO:0007669"/>
    <property type="project" value="UniProtKB-KW"/>
</dbReference>
<sequence>MSIDIDNRKVLIIGAGSTGLALAQGLKMKGIPFTVYDRDASPEARERNWSFGLHWGIEPLRGLVPAHIYAQLEAAQVDPHIDLDDPVTNRMPLHNGATGDLIMDIQFAKIYRLRRDKFRAMLLTDLADAEVQWGKELANITYSPDGAIVTATFTDGTSDTGAILIGADGAHSKTRTLLLGSEKAKVTPIGFASTMCFTRHTRERALFLRAPPHHPLYQAGPHPDGYSAWLGLQNGEDKDHPENWVFFQFISYPEPRDEINTRTDEELVRHVKDLARGFADPWRSAFEWMSDGTPVWYSKLRNWDPSLPGHRWENQRGRVTLAGDAAHPMTFQRGQGVNHAVLDAGRVCEALGAVWGGLTVEGREGAVKGFEEEMVRRSGEEVRASEANSVLLHDWSRLVGVRE</sequence>
<dbReference type="EMBL" id="PVWQ01000013">
    <property type="protein sequence ID" value="RDW65893.1"/>
    <property type="molecule type" value="Genomic_DNA"/>
</dbReference>
<evidence type="ECO:0000256" key="2">
    <source>
        <dbReference type="ARBA" id="ARBA00022630"/>
    </source>
</evidence>
<evidence type="ECO:0000256" key="1">
    <source>
        <dbReference type="ARBA" id="ARBA00001974"/>
    </source>
</evidence>
<evidence type="ECO:0000259" key="6">
    <source>
        <dbReference type="Pfam" id="PF01494"/>
    </source>
</evidence>
<dbReference type="STRING" id="1810919.A0A3D8QVL0"/>
<comment type="caution">
    <text evidence="7">The sequence shown here is derived from an EMBL/GenBank/DDBJ whole genome shotgun (WGS) entry which is preliminary data.</text>
</comment>
<protein>
    <submittedName>
        <fullName evidence="7">FAD binding-containing protein</fullName>
    </submittedName>
</protein>
<comment type="cofactor">
    <cofactor evidence="1">
        <name>FAD</name>
        <dbReference type="ChEBI" id="CHEBI:57692"/>
    </cofactor>
</comment>
<dbReference type="PANTHER" id="PTHR47178:SF3">
    <property type="entry name" value="FAD-BINDING DOMAIN-CONTAINING PROTEIN"/>
    <property type="match status" value="1"/>
</dbReference>
<dbReference type="GO" id="GO:0071949">
    <property type="term" value="F:FAD binding"/>
    <property type="evidence" value="ECO:0007669"/>
    <property type="project" value="InterPro"/>
</dbReference>
<feature type="domain" description="FAD-binding" evidence="6">
    <location>
        <begin position="127"/>
        <end position="357"/>
    </location>
</feature>
<dbReference type="PRINTS" id="PR00420">
    <property type="entry name" value="RNGMNOXGNASE"/>
</dbReference>
<reference evidence="7 8" key="1">
    <citation type="journal article" date="2018" name="IMA Fungus">
        <title>IMA Genome-F 9: Draft genome sequence of Annulohypoxylon stygium, Aspergillus mulundensis, Berkeleyomyces basicola (syn. Thielaviopsis basicola), Ceratocystis smalleyi, two Cercospora beticola strains, Coleophoma cylindrospora, Fusarium fracticaudum, Phialophora cf. hyalina, and Morchella septimelata.</title>
        <authorList>
            <person name="Wingfield B.D."/>
            <person name="Bills G.F."/>
            <person name="Dong Y."/>
            <person name="Huang W."/>
            <person name="Nel W.J."/>
            <person name="Swalarsk-Parry B.S."/>
            <person name="Vaghefi N."/>
            <person name="Wilken P.M."/>
            <person name="An Z."/>
            <person name="de Beer Z.W."/>
            <person name="De Vos L."/>
            <person name="Chen L."/>
            <person name="Duong T.A."/>
            <person name="Gao Y."/>
            <person name="Hammerbacher A."/>
            <person name="Kikkert J.R."/>
            <person name="Li Y."/>
            <person name="Li H."/>
            <person name="Li K."/>
            <person name="Li Q."/>
            <person name="Liu X."/>
            <person name="Ma X."/>
            <person name="Naidoo K."/>
            <person name="Pethybridge S.J."/>
            <person name="Sun J."/>
            <person name="Steenkamp E.T."/>
            <person name="van der Nest M.A."/>
            <person name="van Wyk S."/>
            <person name="Wingfield M.J."/>
            <person name="Xiong C."/>
            <person name="Yue Q."/>
            <person name="Zhang X."/>
        </authorList>
    </citation>
    <scope>NUCLEOTIDE SEQUENCE [LARGE SCALE GENOMIC DNA]</scope>
    <source>
        <strain evidence="7 8">DSM 5745</strain>
    </source>
</reference>
<keyword evidence="8" id="KW-1185">Reference proteome</keyword>
<evidence type="ECO:0000313" key="7">
    <source>
        <dbReference type="EMBL" id="RDW65893.1"/>
    </source>
</evidence>
<dbReference type="OrthoDB" id="47494at2759"/>
<evidence type="ECO:0000313" key="8">
    <source>
        <dbReference type="Proteomes" id="UP000256690"/>
    </source>
</evidence>